<dbReference type="Proteomes" id="UP000323646">
    <property type="component" value="Unassembled WGS sequence"/>
</dbReference>
<dbReference type="AlphaFoldDB" id="A0A5D6WES3"/>
<sequence>MSVLARMRKLSQYEFYVNALKLRKSMRFLLLRDLGIKDKVREVHEFTKDMSEDDRVEFIILASKYNMEKFSTEYPQWVIEKLRNAIWEHLDQMIDHITYAYSVWPTSKAEYDHRRVEMDKAISSCECLKKDLEGAIDILPVNVEKYISYVEKIDKEIALIKGWRKADNKRFKDLK</sequence>
<dbReference type="EMBL" id="VTOY01000001">
    <property type="protein sequence ID" value="TYZ24934.1"/>
    <property type="molecule type" value="Genomic_DNA"/>
</dbReference>
<keyword evidence="2" id="KW-1185">Reference proteome</keyword>
<evidence type="ECO:0000313" key="2">
    <source>
        <dbReference type="Proteomes" id="UP000323646"/>
    </source>
</evidence>
<protein>
    <submittedName>
        <fullName evidence="1">Uncharacterized protein</fullName>
    </submittedName>
</protein>
<evidence type="ECO:0000313" key="1">
    <source>
        <dbReference type="EMBL" id="TYZ24934.1"/>
    </source>
</evidence>
<accession>A0A5D6WES3</accession>
<dbReference type="OrthoDB" id="2080881at2"/>
<dbReference type="RefSeq" id="WP_149170553.1">
    <property type="nucleotide sequence ID" value="NZ_VTOY01000001.1"/>
</dbReference>
<proteinExistence type="predicted"/>
<name>A0A5D6WES3_9FIRM</name>
<reference evidence="1 2" key="1">
    <citation type="submission" date="2019-08" db="EMBL/GenBank/DDBJ databases">
        <title>Selenomonas sp. mPRGC5 and Selenomonas sp. mPRGC8 isolated from ruminal fluid of dairy goat (Capra hircus).</title>
        <authorList>
            <person name="Poothong S."/>
            <person name="Nuengjamnong C."/>
            <person name="Tanasupawat S."/>
        </authorList>
    </citation>
    <scope>NUCLEOTIDE SEQUENCE [LARGE SCALE GENOMIC DNA]</scope>
    <source>
        <strain evidence="2">mPRGC5</strain>
    </source>
</reference>
<gene>
    <name evidence="1" type="ORF">FZ040_02540</name>
</gene>
<organism evidence="1 2">
    <name type="scientific">Selenomonas ruminis</name>
    <dbReference type="NCBI Taxonomy" id="2593411"/>
    <lineage>
        <taxon>Bacteria</taxon>
        <taxon>Bacillati</taxon>
        <taxon>Bacillota</taxon>
        <taxon>Negativicutes</taxon>
        <taxon>Selenomonadales</taxon>
        <taxon>Selenomonadaceae</taxon>
        <taxon>Selenomonas</taxon>
    </lineage>
</organism>
<comment type="caution">
    <text evidence="1">The sequence shown here is derived from an EMBL/GenBank/DDBJ whole genome shotgun (WGS) entry which is preliminary data.</text>
</comment>